<dbReference type="Gramene" id="ERN13063">
    <property type="protein sequence ID" value="ERN13063"/>
    <property type="gene ID" value="AMTR_s00040p00137960"/>
</dbReference>
<gene>
    <name evidence="2" type="ORF">AMTR_s00040p00137960</name>
</gene>
<keyword evidence="1" id="KW-1133">Transmembrane helix</keyword>
<organism evidence="2 3">
    <name type="scientific">Amborella trichopoda</name>
    <dbReference type="NCBI Taxonomy" id="13333"/>
    <lineage>
        <taxon>Eukaryota</taxon>
        <taxon>Viridiplantae</taxon>
        <taxon>Streptophyta</taxon>
        <taxon>Embryophyta</taxon>
        <taxon>Tracheophyta</taxon>
        <taxon>Spermatophyta</taxon>
        <taxon>Magnoliopsida</taxon>
        <taxon>Amborellales</taxon>
        <taxon>Amborellaceae</taxon>
        <taxon>Amborella</taxon>
    </lineage>
</organism>
<dbReference type="AlphaFoldDB" id="W1PXR7"/>
<feature type="transmembrane region" description="Helical" evidence="1">
    <location>
        <begin position="132"/>
        <end position="151"/>
    </location>
</feature>
<keyword evidence="1" id="KW-0472">Membrane</keyword>
<sequence length="184" mass="20282">MKHLLIHHGKNYLRFVCKRRRNTQGAQLYFRDGPQIQLLAPTMDAPLPCHTRLTCPLSVSLRWVDAIGDVFHNTAVAIAITTISAVFGLTINTELSSLSYVGATLIILYALCFSISVTLILISILFDHSLKLFHIILVGINLNLLLFAFVVHMTILLPQIKDLTAPAAFSFLGFDSSASSSSEL</sequence>
<reference evidence="3" key="1">
    <citation type="journal article" date="2013" name="Science">
        <title>The Amborella genome and the evolution of flowering plants.</title>
        <authorList>
            <consortium name="Amborella Genome Project"/>
        </authorList>
    </citation>
    <scope>NUCLEOTIDE SEQUENCE [LARGE SCALE GENOMIC DNA]</scope>
</reference>
<dbReference type="HOGENOM" id="CLU_1470127_0_0_1"/>
<evidence type="ECO:0000313" key="2">
    <source>
        <dbReference type="EMBL" id="ERN13063.1"/>
    </source>
</evidence>
<evidence type="ECO:0000313" key="3">
    <source>
        <dbReference type="Proteomes" id="UP000017836"/>
    </source>
</evidence>
<name>W1PXR7_AMBTC</name>
<dbReference type="EMBL" id="KI392591">
    <property type="protein sequence ID" value="ERN13063.1"/>
    <property type="molecule type" value="Genomic_DNA"/>
</dbReference>
<keyword evidence="1" id="KW-0812">Transmembrane</keyword>
<feature type="transmembrane region" description="Helical" evidence="1">
    <location>
        <begin position="98"/>
        <end position="126"/>
    </location>
</feature>
<evidence type="ECO:0000256" key="1">
    <source>
        <dbReference type="SAM" id="Phobius"/>
    </source>
</evidence>
<protein>
    <submittedName>
        <fullName evidence="2">Uncharacterized protein</fullName>
    </submittedName>
</protein>
<dbReference type="Proteomes" id="UP000017836">
    <property type="component" value="Unassembled WGS sequence"/>
</dbReference>
<feature type="transmembrane region" description="Helical" evidence="1">
    <location>
        <begin position="70"/>
        <end position="91"/>
    </location>
</feature>
<accession>W1PXR7</accession>
<keyword evidence="3" id="KW-1185">Reference proteome</keyword>
<proteinExistence type="predicted"/>